<feature type="transmembrane region" description="Helical" evidence="1">
    <location>
        <begin position="75"/>
        <end position="94"/>
    </location>
</feature>
<dbReference type="RefSeq" id="WP_204654671.1">
    <property type="nucleotide sequence ID" value="NZ_JAFBFD010000034.1"/>
</dbReference>
<protein>
    <submittedName>
        <fullName evidence="2">ABC transporter permease</fullName>
    </submittedName>
</protein>
<dbReference type="PANTHER" id="PTHR37305">
    <property type="entry name" value="INTEGRAL MEMBRANE PROTEIN-RELATED"/>
    <property type="match status" value="1"/>
</dbReference>
<keyword evidence="1" id="KW-0472">Membrane</keyword>
<feature type="transmembrane region" description="Helical" evidence="1">
    <location>
        <begin position="21"/>
        <end position="39"/>
    </location>
</feature>
<dbReference type="EMBL" id="JBHSGS010000034">
    <property type="protein sequence ID" value="MFC4719340.1"/>
    <property type="molecule type" value="Genomic_DNA"/>
</dbReference>
<accession>A0ABV9MVH8</accession>
<feature type="transmembrane region" description="Helical" evidence="1">
    <location>
        <begin position="150"/>
        <end position="173"/>
    </location>
</feature>
<feature type="transmembrane region" description="Helical" evidence="1">
    <location>
        <begin position="229"/>
        <end position="247"/>
    </location>
</feature>
<feature type="transmembrane region" description="Helical" evidence="1">
    <location>
        <begin position="180"/>
        <end position="197"/>
    </location>
</feature>
<name>A0ABV9MVH8_9ENTE</name>
<evidence type="ECO:0000313" key="2">
    <source>
        <dbReference type="EMBL" id="MFC4719340.1"/>
    </source>
</evidence>
<sequence>MKGFYAFCQKEQLETRRTKKIWLLLVIFSLFGLMNPLVAKLTPEILKMSFGENVPIPTPTSLDSWTQFYKNISQIGIYLFAIIFSGIVSQEIAKGTLIPLTTKGLKRGTVILSKWVVLYGQWLLSIFVCFGITYGYTLYYFPDQNSPHPWLAVAPLVIFGIFFSSVIVFTSVLANNQFEGLILTVLVMVVGYLANLFEVVKNWNPISLIGQNLAILQDKSIWSDLRPSLVLTSILAVILLFGAILIFKNKKI</sequence>
<reference evidence="3" key="1">
    <citation type="journal article" date="2019" name="Int. J. Syst. Evol. Microbiol.">
        <title>The Global Catalogue of Microorganisms (GCM) 10K type strain sequencing project: providing services to taxonomists for standard genome sequencing and annotation.</title>
        <authorList>
            <consortium name="The Broad Institute Genomics Platform"/>
            <consortium name="The Broad Institute Genome Sequencing Center for Infectious Disease"/>
            <person name="Wu L."/>
            <person name="Ma J."/>
        </authorList>
    </citation>
    <scope>NUCLEOTIDE SEQUENCE [LARGE SCALE GENOMIC DNA]</scope>
    <source>
        <strain evidence="3">CGMCC 1.19032</strain>
    </source>
</reference>
<organism evidence="2 3">
    <name type="scientific">Enterococcus lemanii</name>
    <dbReference type="NCBI Taxonomy" id="1159752"/>
    <lineage>
        <taxon>Bacteria</taxon>
        <taxon>Bacillati</taxon>
        <taxon>Bacillota</taxon>
        <taxon>Bacilli</taxon>
        <taxon>Lactobacillales</taxon>
        <taxon>Enterococcaceae</taxon>
        <taxon>Enterococcus</taxon>
    </lineage>
</organism>
<dbReference type="PANTHER" id="PTHR37305:SF1">
    <property type="entry name" value="MEMBRANE PROTEIN"/>
    <property type="match status" value="1"/>
</dbReference>
<keyword evidence="1" id="KW-0812">Transmembrane</keyword>
<keyword evidence="1" id="KW-1133">Transmembrane helix</keyword>
<proteinExistence type="predicted"/>
<gene>
    <name evidence="2" type="ORF">ACFO5I_06310</name>
</gene>
<keyword evidence="3" id="KW-1185">Reference proteome</keyword>
<dbReference type="Proteomes" id="UP001595969">
    <property type="component" value="Unassembled WGS sequence"/>
</dbReference>
<feature type="transmembrane region" description="Helical" evidence="1">
    <location>
        <begin position="115"/>
        <end position="138"/>
    </location>
</feature>
<dbReference type="Pfam" id="PF12730">
    <property type="entry name" value="ABC2_membrane_4"/>
    <property type="match status" value="1"/>
</dbReference>
<comment type="caution">
    <text evidence="2">The sequence shown here is derived from an EMBL/GenBank/DDBJ whole genome shotgun (WGS) entry which is preliminary data.</text>
</comment>
<evidence type="ECO:0000313" key="3">
    <source>
        <dbReference type="Proteomes" id="UP001595969"/>
    </source>
</evidence>
<evidence type="ECO:0000256" key="1">
    <source>
        <dbReference type="SAM" id="Phobius"/>
    </source>
</evidence>